<dbReference type="AlphaFoldDB" id="A0A926D017"/>
<dbReference type="Proteomes" id="UP000654279">
    <property type="component" value="Unassembled WGS sequence"/>
</dbReference>
<evidence type="ECO:0000256" key="7">
    <source>
        <dbReference type="RuleBase" id="RU003880"/>
    </source>
</evidence>
<comment type="cofactor">
    <cofactor evidence="8">
        <name>FAD</name>
        <dbReference type="ChEBI" id="CHEBI:57692"/>
    </cofactor>
    <text evidence="8">Binds 1 FAD per subunit.</text>
</comment>
<dbReference type="EMBL" id="JACRSO010000005">
    <property type="protein sequence ID" value="MBC8529885.1"/>
    <property type="molecule type" value="Genomic_DNA"/>
</dbReference>
<comment type="caution">
    <text evidence="10">The sequence shown here is derived from an EMBL/GenBank/DDBJ whole genome shotgun (WGS) entry which is preliminary data.</text>
</comment>
<dbReference type="InterPro" id="IPR008255">
    <property type="entry name" value="Pyr_nucl-diS_OxRdtase_2_AS"/>
</dbReference>
<dbReference type="GO" id="GO:0019430">
    <property type="term" value="P:removal of superoxide radicals"/>
    <property type="evidence" value="ECO:0007669"/>
    <property type="project" value="UniProtKB-UniRule"/>
</dbReference>
<dbReference type="SUPFAM" id="SSF51905">
    <property type="entry name" value="FAD/NAD(P)-binding domain"/>
    <property type="match status" value="1"/>
</dbReference>
<keyword evidence="4 7" id="KW-0560">Oxidoreductase</keyword>
<evidence type="ECO:0000313" key="11">
    <source>
        <dbReference type="Proteomes" id="UP000654279"/>
    </source>
</evidence>
<dbReference type="Pfam" id="PF07992">
    <property type="entry name" value="Pyr_redox_2"/>
    <property type="match status" value="1"/>
</dbReference>
<keyword evidence="8" id="KW-0521">NADP</keyword>
<evidence type="ECO:0000256" key="6">
    <source>
        <dbReference type="ARBA" id="ARBA00023284"/>
    </source>
</evidence>
<dbReference type="EC" id="1.8.1.9" evidence="7"/>
<dbReference type="PRINTS" id="PR00368">
    <property type="entry name" value="FADPNR"/>
</dbReference>
<comment type="subunit">
    <text evidence="7">Homodimer.</text>
</comment>
<dbReference type="PANTHER" id="PTHR48105">
    <property type="entry name" value="THIOREDOXIN REDUCTASE 1-RELATED-RELATED"/>
    <property type="match status" value="1"/>
</dbReference>
<evidence type="ECO:0000256" key="3">
    <source>
        <dbReference type="ARBA" id="ARBA00022827"/>
    </source>
</evidence>
<dbReference type="InterPro" id="IPR005982">
    <property type="entry name" value="Thioredox_Rdtase"/>
</dbReference>
<evidence type="ECO:0000313" key="10">
    <source>
        <dbReference type="EMBL" id="MBC8529885.1"/>
    </source>
</evidence>
<evidence type="ECO:0000256" key="4">
    <source>
        <dbReference type="ARBA" id="ARBA00023002"/>
    </source>
</evidence>
<keyword evidence="2 7" id="KW-0285">Flavoprotein</keyword>
<evidence type="ECO:0000256" key="2">
    <source>
        <dbReference type="ARBA" id="ARBA00022630"/>
    </source>
</evidence>
<dbReference type="InterPro" id="IPR023753">
    <property type="entry name" value="FAD/NAD-binding_dom"/>
</dbReference>
<feature type="domain" description="FAD/NAD(P)-binding" evidence="9">
    <location>
        <begin position="3"/>
        <end position="290"/>
    </location>
</feature>
<dbReference type="RefSeq" id="WP_249285671.1">
    <property type="nucleotide sequence ID" value="NZ_JACRSO010000005.1"/>
</dbReference>
<keyword evidence="6 7" id="KW-0676">Redox-active center</keyword>
<dbReference type="GO" id="GO:0005737">
    <property type="term" value="C:cytoplasm"/>
    <property type="evidence" value="ECO:0007669"/>
    <property type="project" value="InterPro"/>
</dbReference>
<evidence type="ECO:0000259" key="9">
    <source>
        <dbReference type="Pfam" id="PF07992"/>
    </source>
</evidence>
<dbReference type="NCBIfam" id="TIGR01292">
    <property type="entry name" value="TRX_reduct"/>
    <property type="match status" value="1"/>
</dbReference>
<dbReference type="PRINTS" id="PR00469">
    <property type="entry name" value="PNDRDTASEII"/>
</dbReference>
<keyword evidence="5" id="KW-1015">Disulfide bond</keyword>
<comment type="catalytic activity">
    <reaction evidence="7">
        <text>[thioredoxin]-dithiol + NADP(+) = [thioredoxin]-disulfide + NADPH + H(+)</text>
        <dbReference type="Rhea" id="RHEA:20345"/>
        <dbReference type="Rhea" id="RHEA-COMP:10698"/>
        <dbReference type="Rhea" id="RHEA-COMP:10700"/>
        <dbReference type="ChEBI" id="CHEBI:15378"/>
        <dbReference type="ChEBI" id="CHEBI:29950"/>
        <dbReference type="ChEBI" id="CHEBI:50058"/>
        <dbReference type="ChEBI" id="CHEBI:57783"/>
        <dbReference type="ChEBI" id="CHEBI:58349"/>
        <dbReference type="EC" id="1.8.1.9"/>
    </reaction>
</comment>
<dbReference type="GO" id="GO:0004791">
    <property type="term" value="F:thioredoxin-disulfide reductase (NADPH) activity"/>
    <property type="evidence" value="ECO:0007669"/>
    <property type="project" value="UniProtKB-UniRule"/>
</dbReference>
<reference evidence="10" key="1">
    <citation type="submission" date="2020-08" db="EMBL/GenBank/DDBJ databases">
        <title>Genome public.</title>
        <authorList>
            <person name="Liu C."/>
            <person name="Sun Q."/>
        </authorList>
    </citation>
    <scope>NUCLEOTIDE SEQUENCE</scope>
    <source>
        <strain evidence="10">NSJ-44</strain>
    </source>
</reference>
<sequence length="306" mass="32490">MLDCLIIGGGPAGLTAALYAARGGLDTLVLEKTFAGGQAATTSLIENYPGFPKGVEGPELAMLLQSQAEAMGAKFEYAQAERLELNGPVKAAILPGGERREARSLILALGAEPRTLGLADEARLRGRGVSYCATCDGAFFKDKEVFVVGGGDTAAEDALFLTRFAARVHLVHRRDALRAARVLQKRIFAHPKIVLHWDSVVTALSGDTRLEKITLQNRKTGAEQTLPADGLFVAIGTIPQTEIVRGQLALDEAGYILADDHMRTEIPGVFAAGDALQKPLRQIVTAAADGAVAGWQAESYIGELED</sequence>
<proteinExistence type="inferred from homology"/>
<protein>
    <recommendedName>
        <fullName evidence="7">Thioredoxin reductase</fullName>
        <ecNumber evidence="7">1.8.1.9</ecNumber>
    </recommendedName>
</protein>
<name>A0A926D017_9FIRM</name>
<keyword evidence="3 7" id="KW-0274">FAD</keyword>
<comment type="similarity">
    <text evidence="1 7">Belongs to the class-II pyridine nucleotide-disulfide oxidoreductase family.</text>
</comment>
<dbReference type="PROSITE" id="PS00573">
    <property type="entry name" value="PYRIDINE_REDOX_2"/>
    <property type="match status" value="1"/>
</dbReference>
<dbReference type="InterPro" id="IPR050097">
    <property type="entry name" value="Ferredoxin-NADP_redctase_2"/>
</dbReference>
<organism evidence="10 11">
    <name type="scientific">Luoshenia tenuis</name>
    <dbReference type="NCBI Taxonomy" id="2763654"/>
    <lineage>
        <taxon>Bacteria</taxon>
        <taxon>Bacillati</taxon>
        <taxon>Bacillota</taxon>
        <taxon>Clostridia</taxon>
        <taxon>Christensenellales</taxon>
        <taxon>Christensenellaceae</taxon>
        <taxon>Luoshenia</taxon>
    </lineage>
</organism>
<keyword evidence="11" id="KW-1185">Reference proteome</keyword>
<evidence type="ECO:0000256" key="5">
    <source>
        <dbReference type="ARBA" id="ARBA00023157"/>
    </source>
</evidence>
<gene>
    <name evidence="10" type="primary">trxB</name>
    <name evidence="10" type="ORF">H8699_10640</name>
</gene>
<dbReference type="Gene3D" id="3.50.50.60">
    <property type="entry name" value="FAD/NAD(P)-binding domain"/>
    <property type="match status" value="2"/>
</dbReference>
<accession>A0A926D017</accession>
<dbReference type="InterPro" id="IPR036188">
    <property type="entry name" value="FAD/NAD-bd_sf"/>
</dbReference>
<evidence type="ECO:0000256" key="1">
    <source>
        <dbReference type="ARBA" id="ARBA00009333"/>
    </source>
</evidence>
<evidence type="ECO:0000256" key="8">
    <source>
        <dbReference type="RuleBase" id="RU003881"/>
    </source>
</evidence>